<dbReference type="InterPro" id="IPR050150">
    <property type="entry name" value="IgV_Light_Chain"/>
</dbReference>
<evidence type="ECO:0000259" key="1">
    <source>
        <dbReference type="PROSITE" id="PS50835"/>
    </source>
</evidence>
<reference evidence="2 3" key="2">
    <citation type="submission" date="2017-04" db="EMBL/GenBank/DDBJ databases">
        <title>CpG methylation of centromeres and impact of large insertions on vertebrate speciation.</title>
        <authorList>
            <person name="Ichikawa K."/>
            <person name="Yoshimura J."/>
            <person name="Morishita S."/>
        </authorList>
    </citation>
    <scope>NUCLEOTIDE SEQUENCE</scope>
    <source>
        <strain evidence="2 3">HNI</strain>
    </source>
</reference>
<accession>A0A3P9KDX2</accession>
<proteinExistence type="predicted"/>
<evidence type="ECO:0000313" key="3">
    <source>
        <dbReference type="Proteomes" id="UP000265180"/>
    </source>
</evidence>
<evidence type="ECO:0000313" key="2">
    <source>
        <dbReference type="Ensembl" id="ENSORLP00020006523.1"/>
    </source>
</evidence>
<sequence length="142" mass="14947">MLGERRALASASVLCFLPGFPAVAVVCDVTLLRTLGLAVLCKAQCYTVTQPGAVSSAVGGSVSISCRITSSSVSTCLNWYLQKNGESPKLLIYYATNRQSGVSSHFSGSGSGTDFTLTVSGIEPEHAGVYYCQQCNSFPFTQ</sequence>
<dbReference type="SMART" id="SM00406">
    <property type="entry name" value="IGv"/>
    <property type="match status" value="1"/>
</dbReference>
<reference evidence="2" key="3">
    <citation type="submission" date="2025-08" db="UniProtKB">
        <authorList>
            <consortium name="Ensembl"/>
        </authorList>
    </citation>
    <scope>IDENTIFICATION</scope>
    <source>
        <strain evidence="2">HNI</strain>
    </source>
</reference>
<dbReference type="InterPro" id="IPR003599">
    <property type="entry name" value="Ig_sub"/>
</dbReference>
<dbReference type="Pfam" id="PF07686">
    <property type="entry name" value="V-set"/>
    <property type="match status" value="1"/>
</dbReference>
<dbReference type="Proteomes" id="UP000265180">
    <property type="component" value="Chromosome 11"/>
</dbReference>
<dbReference type="Ensembl" id="ENSORLT00020004440.1">
    <property type="protein sequence ID" value="ENSORLP00020006523.1"/>
    <property type="gene ID" value="ENSORLG00020007373.1"/>
</dbReference>
<feature type="domain" description="Ig-like" evidence="1">
    <location>
        <begin position="21"/>
        <end position="142"/>
    </location>
</feature>
<dbReference type="SUPFAM" id="SSF48726">
    <property type="entry name" value="Immunoglobulin"/>
    <property type="match status" value="1"/>
</dbReference>
<dbReference type="PANTHER" id="PTHR23267">
    <property type="entry name" value="IMMUNOGLOBULIN LIGHT CHAIN"/>
    <property type="match status" value="1"/>
</dbReference>
<dbReference type="FunFam" id="2.60.40.10:FF:001230">
    <property type="entry name" value="Immunoglobulin kappa variable 8-16"/>
    <property type="match status" value="1"/>
</dbReference>
<dbReference type="InterPro" id="IPR007110">
    <property type="entry name" value="Ig-like_dom"/>
</dbReference>
<dbReference type="AlphaFoldDB" id="A0A3P9KDX2"/>
<dbReference type="InterPro" id="IPR013783">
    <property type="entry name" value="Ig-like_fold"/>
</dbReference>
<dbReference type="InterPro" id="IPR036179">
    <property type="entry name" value="Ig-like_dom_sf"/>
</dbReference>
<organism evidence="2 3">
    <name type="scientific">Oryzias latipes</name>
    <name type="common">Japanese rice fish</name>
    <name type="synonym">Japanese killifish</name>
    <dbReference type="NCBI Taxonomy" id="8090"/>
    <lineage>
        <taxon>Eukaryota</taxon>
        <taxon>Metazoa</taxon>
        <taxon>Chordata</taxon>
        <taxon>Craniata</taxon>
        <taxon>Vertebrata</taxon>
        <taxon>Euteleostomi</taxon>
        <taxon>Actinopterygii</taxon>
        <taxon>Neopterygii</taxon>
        <taxon>Teleostei</taxon>
        <taxon>Neoteleostei</taxon>
        <taxon>Acanthomorphata</taxon>
        <taxon>Ovalentaria</taxon>
        <taxon>Atherinomorphae</taxon>
        <taxon>Beloniformes</taxon>
        <taxon>Adrianichthyidae</taxon>
        <taxon>Oryziinae</taxon>
        <taxon>Oryzias</taxon>
    </lineage>
</organism>
<name>A0A3P9KDX2_ORYLA</name>
<dbReference type="PROSITE" id="PS50835">
    <property type="entry name" value="IG_LIKE"/>
    <property type="match status" value="1"/>
</dbReference>
<dbReference type="InterPro" id="IPR013106">
    <property type="entry name" value="Ig_V-set"/>
</dbReference>
<dbReference type="Gene3D" id="2.60.40.10">
    <property type="entry name" value="Immunoglobulins"/>
    <property type="match status" value="1"/>
</dbReference>
<reference evidence="2" key="4">
    <citation type="submission" date="2025-09" db="UniProtKB">
        <authorList>
            <consortium name="Ensembl"/>
        </authorList>
    </citation>
    <scope>IDENTIFICATION</scope>
    <source>
        <strain evidence="2">HNI</strain>
    </source>
</reference>
<reference key="1">
    <citation type="journal article" date="2007" name="Nature">
        <title>The medaka draft genome and insights into vertebrate genome evolution.</title>
        <authorList>
            <person name="Kasahara M."/>
            <person name="Naruse K."/>
            <person name="Sasaki S."/>
            <person name="Nakatani Y."/>
            <person name="Qu W."/>
            <person name="Ahsan B."/>
            <person name="Yamada T."/>
            <person name="Nagayasu Y."/>
            <person name="Doi K."/>
            <person name="Kasai Y."/>
            <person name="Jindo T."/>
            <person name="Kobayashi D."/>
            <person name="Shimada A."/>
            <person name="Toyoda A."/>
            <person name="Kuroki Y."/>
            <person name="Fujiyama A."/>
            <person name="Sasaki T."/>
            <person name="Shimizu A."/>
            <person name="Asakawa S."/>
            <person name="Shimizu N."/>
            <person name="Hashimoto S."/>
            <person name="Yang J."/>
            <person name="Lee Y."/>
            <person name="Matsushima K."/>
            <person name="Sugano S."/>
            <person name="Sakaizumi M."/>
            <person name="Narita T."/>
            <person name="Ohishi K."/>
            <person name="Haga S."/>
            <person name="Ohta F."/>
            <person name="Nomoto H."/>
            <person name="Nogata K."/>
            <person name="Morishita T."/>
            <person name="Endo T."/>
            <person name="Shin-I T."/>
            <person name="Takeda H."/>
            <person name="Morishita S."/>
            <person name="Kohara Y."/>
        </authorList>
    </citation>
    <scope>NUCLEOTIDE SEQUENCE [LARGE SCALE GENOMIC DNA]</scope>
    <source>
        <strain>Hd-rR</strain>
    </source>
</reference>
<protein>
    <recommendedName>
        <fullName evidence="1">Ig-like domain-containing protein</fullName>
    </recommendedName>
</protein>
<dbReference type="SMART" id="SM00409">
    <property type="entry name" value="IG"/>
    <property type="match status" value="1"/>
</dbReference>